<accession>A0A6A6BWM5</accession>
<dbReference type="EMBL" id="ML993640">
    <property type="protein sequence ID" value="KAF2159234.1"/>
    <property type="molecule type" value="Genomic_DNA"/>
</dbReference>
<reference evidence="1" key="1">
    <citation type="journal article" date="2020" name="Stud. Mycol.">
        <title>101 Dothideomycetes genomes: a test case for predicting lifestyles and emergence of pathogens.</title>
        <authorList>
            <person name="Haridas S."/>
            <person name="Albert R."/>
            <person name="Binder M."/>
            <person name="Bloem J."/>
            <person name="Labutti K."/>
            <person name="Salamov A."/>
            <person name="Andreopoulos B."/>
            <person name="Baker S."/>
            <person name="Barry K."/>
            <person name="Bills G."/>
            <person name="Bluhm B."/>
            <person name="Cannon C."/>
            <person name="Castanera R."/>
            <person name="Culley D."/>
            <person name="Daum C."/>
            <person name="Ezra D."/>
            <person name="Gonzalez J."/>
            <person name="Henrissat B."/>
            <person name="Kuo A."/>
            <person name="Liang C."/>
            <person name="Lipzen A."/>
            <person name="Lutzoni F."/>
            <person name="Magnuson J."/>
            <person name="Mondo S."/>
            <person name="Nolan M."/>
            <person name="Ohm R."/>
            <person name="Pangilinan J."/>
            <person name="Park H.-J."/>
            <person name="Ramirez L."/>
            <person name="Alfaro M."/>
            <person name="Sun H."/>
            <person name="Tritt A."/>
            <person name="Yoshinaga Y."/>
            <person name="Zwiers L.-H."/>
            <person name="Turgeon B."/>
            <person name="Goodwin S."/>
            <person name="Spatafora J."/>
            <person name="Crous P."/>
            <person name="Grigoriev I."/>
        </authorList>
    </citation>
    <scope>NUCLEOTIDE SEQUENCE</scope>
    <source>
        <strain evidence="1">ATCC 36951</strain>
    </source>
</reference>
<evidence type="ECO:0000313" key="2">
    <source>
        <dbReference type="Proteomes" id="UP000799537"/>
    </source>
</evidence>
<dbReference type="RefSeq" id="XP_033660123.1">
    <property type="nucleotide sequence ID" value="XM_033814618.1"/>
</dbReference>
<proteinExistence type="predicted"/>
<name>A0A6A6BWM5_ZASCE</name>
<protein>
    <submittedName>
        <fullName evidence="1">Uncharacterized protein</fullName>
    </submittedName>
</protein>
<gene>
    <name evidence="1" type="ORF">M409DRAFT_60943</name>
</gene>
<keyword evidence="2" id="KW-1185">Reference proteome</keyword>
<dbReference type="GeneID" id="54567890"/>
<organism evidence="1 2">
    <name type="scientific">Zasmidium cellare ATCC 36951</name>
    <dbReference type="NCBI Taxonomy" id="1080233"/>
    <lineage>
        <taxon>Eukaryota</taxon>
        <taxon>Fungi</taxon>
        <taxon>Dikarya</taxon>
        <taxon>Ascomycota</taxon>
        <taxon>Pezizomycotina</taxon>
        <taxon>Dothideomycetes</taxon>
        <taxon>Dothideomycetidae</taxon>
        <taxon>Mycosphaerellales</taxon>
        <taxon>Mycosphaerellaceae</taxon>
        <taxon>Zasmidium</taxon>
    </lineage>
</organism>
<dbReference type="Proteomes" id="UP000799537">
    <property type="component" value="Unassembled WGS sequence"/>
</dbReference>
<sequence length="182" mass="19955">MTASVEDSRAVLSRVIPALIHLSEDDYSQPRVRQLAELRARDGRSEEQHRVNNCTIGIFDSIGLSSRLTYDRPCHRSGTLSIIDSRVSALSKGPSWSSTRRHTVGRVAQPSGLVSAALKKAWHKEAGLNAKSLQDFEAYICSSDFSASSVPPRVSKMRSLRRSRGLLNVCGLTPDRTGTTGF</sequence>
<dbReference type="AlphaFoldDB" id="A0A6A6BWM5"/>
<evidence type="ECO:0000313" key="1">
    <source>
        <dbReference type="EMBL" id="KAF2159234.1"/>
    </source>
</evidence>